<protein>
    <submittedName>
        <fullName evidence="1">Uncharacterized protein</fullName>
    </submittedName>
</protein>
<dbReference type="RefSeq" id="WP_186864515.1">
    <property type="nucleotide sequence ID" value="NZ_JACOPE010000001.1"/>
</dbReference>
<dbReference type="EMBL" id="JACOPE010000001">
    <property type="protein sequence ID" value="MBC5682557.1"/>
    <property type="molecule type" value="Genomic_DNA"/>
</dbReference>
<proteinExistence type="predicted"/>
<reference evidence="1 2" key="1">
    <citation type="submission" date="2020-08" db="EMBL/GenBank/DDBJ databases">
        <title>Genome public.</title>
        <authorList>
            <person name="Liu C."/>
            <person name="Sun Q."/>
        </authorList>
    </citation>
    <scope>NUCLEOTIDE SEQUENCE [LARGE SCALE GENOMIC DNA]</scope>
    <source>
        <strain evidence="1 2">NSJ-13</strain>
    </source>
</reference>
<gene>
    <name evidence="1" type="ORF">H8S40_03010</name>
</gene>
<comment type="caution">
    <text evidence="1">The sequence shown here is derived from an EMBL/GenBank/DDBJ whole genome shotgun (WGS) entry which is preliminary data.</text>
</comment>
<evidence type="ECO:0000313" key="2">
    <source>
        <dbReference type="Proteomes" id="UP000631576"/>
    </source>
</evidence>
<evidence type="ECO:0000313" key="1">
    <source>
        <dbReference type="EMBL" id="MBC5682557.1"/>
    </source>
</evidence>
<organism evidence="1 2">
    <name type="scientific">Ruminococcus hominis</name>
    <dbReference type="NCBI Taxonomy" id="2763065"/>
    <lineage>
        <taxon>Bacteria</taxon>
        <taxon>Bacillati</taxon>
        <taxon>Bacillota</taxon>
        <taxon>Clostridia</taxon>
        <taxon>Eubacteriales</taxon>
        <taxon>Oscillospiraceae</taxon>
        <taxon>Ruminococcus</taxon>
    </lineage>
</organism>
<name>A0ABR7G544_9FIRM</name>
<accession>A0ABR7G544</accession>
<keyword evidence="2" id="KW-1185">Reference proteome</keyword>
<dbReference type="Proteomes" id="UP000631576">
    <property type="component" value="Unassembled WGS sequence"/>
</dbReference>
<sequence length="80" mass="8930">MNFGNIGTMMKLQSALKTFNANHPRVMPFFKAVGAEGVKEGMVIEMTVRTPEGKSMTSNIKVQQSDLELIELLKNLNMNE</sequence>